<evidence type="ECO:0000259" key="2">
    <source>
        <dbReference type="Pfam" id="PF05569"/>
    </source>
</evidence>
<keyword evidence="1" id="KW-1133">Transmembrane helix</keyword>
<feature type="transmembrane region" description="Helical" evidence="1">
    <location>
        <begin position="40"/>
        <end position="58"/>
    </location>
</feature>
<keyword evidence="4" id="KW-1185">Reference proteome</keyword>
<dbReference type="RefSeq" id="WP_204909036.1">
    <property type="nucleotide sequence ID" value="NZ_JACJLV010000022.1"/>
</dbReference>
<proteinExistence type="predicted"/>
<dbReference type="PANTHER" id="PTHR34978:SF3">
    <property type="entry name" value="SLR0241 PROTEIN"/>
    <property type="match status" value="1"/>
</dbReference>
<reference evidence="3" key="2">
    <citation type="journal article" date="2021" name="Sci. Rep.">
        <title>The distribution of antibiotic resistance genes in chicken gut microbiota commensals.</title>
        <authorList>
            <person name="Juricova H."/>
            <person name="Matiasovicova J."/>
            <person name="Kubasova T."/>
            <person name="Cejkova D."/>
            <person name="Rychlik I."/>
        </authorList>
    </citation>
    <scope>NUCLEOTIDE SEQUENCE</scope>
    <source>
        <strain evidence="3">An420c</strain>
    </source>
</reference>
<dbReference type="EMBL" id="JACJLV010000022">
    <property type="protein sequence ID" value="MBM6826993.1"/>
    <property type="molecule type" value="Genomic_DNA"/>
</dbReference>
<evidence type="ECO:0000313" key="3">
    <source>
        <dbReference type="EMBL" id="MBM6826993.1"/>
    </source>
</evidence>
<feature type="transmembrane region" description="Helical" evidence="1">
    <location>
        <begin position="142"/>
        <end position="159"/>
    </location>
</feature>
<accession>A0A938X2W1</accession>
<dbReference type="Pfam" id="PF05569">
    <property type="entry name" value="Peptidase_M56"/>
    <property type="match status" value="1"/>
</dbReference>
<evidence type="ECO:0000313" key="4">
    <source>
        <dbReference type="Proteomes" id="UP000713880"/>
    </source>
</evidence>
<evidence type="ECO:0000256" key="1">
    <source>
        <dbReference type="SAM" id="Phobius"/>
    </source>
</evidence>
<gene>
    <name evidence="3" type="ORF">H6A13_07765</name>
</gene>
<organism evidence="3 4">
    <name type="scientific">Mordavella massiliensis</name>
    <dbReference type="NCBI Taxonomy" id="1871024"/>
    <lineage>
        <taxon>Bacteria</taxon>
        <taxon>Bacillati</taxon>
        <taxon>Bacillota</taxon>
        <taxon>Clostridia</taxon>
        <taxon>Eubacteriales</taxon>
        <taxon>Clostridiaceae</taxon>
        <taxon>Mordavella</taxon>
    </lineage>
</organism>
<dbReference type="InterPro" id="IPR008756">
    <property type="entry name" value="Peptidase_M56"/>
</dbReference>
<protein>
    <submittedName>
        <fullName evidence="3">M56 family metallopeptidase</fullName>
    </submittedName>
</protein>
<dbReference type="AlphaFoldDB" id="A0A938X2W1"/>
<dbReference type="CDD" id="cd07341">
    <property type="entry name" value="M56_BlaR1_MecR1_like"/>
    <property type="match status" value="1"/>
</dbReference>
<feature type="domain" description="Peptidase M56" evidence="2">
    <location>
        <begin position="37"/>
        <end position="232"/>
    </location>
</feature>
<feature type="transmembrane region" description="Helical" evidence="1">
    <location>
        <begin position="179"/>
        <end position="197"/>
    </location>
</feature>
<dbReference type="Proteomes" id="UP000713880">
    <property type="component" value="Unassembled WGS sequence"/>
</dbReference>
<keyword evidence="1" id="KW-0812">Transmembrane</keyword>
<name>A0A938X2W1_9CLOT</name>
<feature type="transmembrane region" description="Helical" evidence="1">
    <location>
        <begin position="246"/>
        <end position="266"/>
    </location>
</feature>
<reference evidence="3" key="1">
    <citation type="submission" date="2020-08" db="EMBL/GenBank/DDBJ databases">
        <authorList>
            <person name="Cejkova D."/>
            <person name="Kubasova T."/>
            <person name="Jahodarova E."/>
            <person name="Rychlik I."/>
        </authorList>
    </citation>
    <scope>NUCLEOTIDE SEQUENCE</scope>
    <source>
        <strain evidence="3">An420c</strain>
    </source>
</reference>
<sequence length="332" mass="38968">MAIPINFPFTYTIYSYHILPGLLEFARYPNAEAQIRIDTIMFFIWLVVAVILLTRFLFRYIHLKKYLSNYYVEHTPFWEETTSSLQAYYNKPLQIAKIPLCISPSVCGLFTPVIILPDTLNLSEDEIKYICFHELAHYQKHHLWIIFFMEIICCIHWWNPFVHLMKKELSLFLELSNDFYLVNHIPGFNILDYASLIKKTAKFIHSSKEKNSTSLLSFTAKSPSVLTTRIHFLLKQSNSEYRPKRYALFLLYFTMFISVSLSLFIVPESNLKEIESNDTSMGVTIEPDNAYILDNGSSYQIYVDGNFFVELDEIPEDFKNLPIYKEDVEGEN</sequence>
<dbReference type="InterPro" id="IPR052173">
    <property type="entry name" value="Beta-lactam_resp_regulator"/>
</dbReference>
<comment type="caution">
    <text evidence="3">The sequence shown here is derived from an EMBL/GenBank/DDBJ whole genome shotgun (WGS) entry which is preliminary data.</text>
</comment>
<keyword evidence="1" id="KW-0472">Membrane</keyword>
<dbReference type="PANTHER" id="PTHR34978">
    <property type="entry name" value="POSSIBLE SENSOR-TRANSDUCER PROTEIN BLAR"/>
    <property type="match status" value="1"/>
</dbReference>